<name>A0A6G0U5M0_APHGL</name>
<evidence type="ECO:0000256" key="1">
    <source>
        <dbReference type="ARBA" id="ARBA00004123"/>
    </source>
</evidence>
<sequence>MFHKHHRSRHGTQRLPVQKVQQAPQRPVCDFINRHRGRLRRDTIEFPTKAPGLGGTGRDVAPDECRPPAVGLALTVKASTGTGSFVFPYFLSCTKYTRDLEVSKLCLHILVISRGCDTRDHDDEPRPPVNRGHHHRCTAVVTVSKLAARRGISSKQHQDFVKKNPFQPNSKLRIMSCFSSKENEEYIDSSSWAPSEKIAETVIGAAEDSSGKVNFLLKWQGIEEFDLIVVKEANLMCPQLILKFYEERLTWQVSKRTLSYSTITSCASSDTRPIKECRKRSTRKKKANKSNQSVKSDDIENTVNVDRDQNGVSEDMTNNVDENGAPPEKVAEKSDLIVAKEAYLRCQQLVLKWYQDRITWHINN</sequence>
<proteinExistence type="predicted"/>
<dbReference type="PROSITE" id="PS50013">
    <property type="entry name" value="CHROMO_2"/>
    <property type="match status" value="1"/>
</dbReference>
<feature type="compositionally biased region" description="Basic residues" evidence="3">
    <location>
        <begin position="277"/>
        <end position="288"/>
    </location>
</feature>
<evidence type="ECO:0000313" key="6">
    <source>
        <dbReference type="Proteomes" id="UP000475862"/>
    </source>
</evidence>
<accession>A0A6G0U5M0</accession>
<feature type="compositionally biased region" description="Polar residues" evidence="3">
    <location>
        <begin position="310"/>
        <end position="321"/>
    </location>
</feature>
<dbReference type="InterPro" id="IPR000953">
    <property type="entry name" value="Chromo/chromo_shadow_dom"/>
</dbReference>
<keyword evidence="2" id="KW-0539">Nucleus</keyword>
<gene>
    <name evidence="5" type="ORF">AGLY_001897</name>
</gene>
<feature type="domain" description="Chromo" evidence="4">
    <location>
        <begin position="197"/>
        <end position="256"/>
    </location>
</feature>
<dbReference type="OrthoDB" id="273092at2759"/>
<dbReference type="InterPro" id="IPR008251">
    <property type="entry name" value="Chromo_shadow_dom"/>
</dbReference>
<dbReference type="SUPFAM" id="SSF54160">
    <property type="entry name" value="Chromo domain-like"/>
    <property type="match status" value="1"/>
</dbReference>
<dbReference type="SMART" id="SM00300">
    <property type="entry name" value="ChSh"/>
    <property type="match status" value="1"/>
</dbReference>
<dbReference type="GO" id="GO:0005694">
    <property type="term" value="C:chromosome"/>
    <property type="evidence" value="ECO:0007669"/>
    <property type="project" value="UniProtKB-ARBA"/>
</dbReference>
<dbReference type="CDD" id="cd00034">
    <property type="entry name" value="CSD"/>
    <property type="match status" value="1"/>
</dbReference>
<dbReference type="Pfam" id="PF01393">
    <property type="entry name" value="Chromo_shadow"/>
    <property type="match status" value="2"/>
</dbReference>
<dbReference type="GO" id="GO:0005634">
    <property type="term" value="C:nucleus"/>
    <property type="evidence" value="ECO:0007669"/>
    <property type="project" value="UniProtKB-SubCell"/>
</dbReference>
<keyword evidence="6" id="KW-1185">Reference proteome</keyword>
<evidence type="ECO:0000256" key="3">
    <source>
        <dbReference type="SAM" id="MobiDB-lite"/>
    </source>
</evidence>
<dbReference type="Gene3D" id="2.40.50.40">
    <property type="match status" value="2"/>
</dbReference>
<comment type="caution">
    <text evidence="5">The sequence shown here is derived from an EMBL/GenBank/DDBJ whole genome shotgun (WGS) entry which is preliminary data.</text>
</comment>
<evidence type="ECO:0000259" key="4">
    <source>
        <dbReference type="PROSITE" id="PS50013"/>
    </source>
</evidence>
<dbReference type="EMBL" id="VYZN01000004">
    <property type="protein sequence ID" value="KAE9543919.1"/>
    <property type="molecule type" value="Genomic_DNA"/>
</dbReference>
<organism evidence="5 6">
    <name type="scientific">Aphis glycines</name>
    <name type="common">Soybean aphid</name>
    <dbReference type="NCBI Taxonomy" id="307491"/>
    <lineage>
        <taxon>Eukaryota</taxon>
        <taxon>Metazoa</taxon>
        <taxon>Ecdysozoa</taxon>
        <taxon>Arthropoda</taxon>
        <taxon>Hexapoda</taxon>
        <taxon>Insecta</taxon>
        <taxon>Pterygota</taxon>
        <taxon>Neoptera</taxon>
        <taxon>Paraneoptera</taxon>
        <taxon>Hemiptera</taxon>
        <taxon>Sternorrhyncha</taxon>
        <taxon>Aphidomorpha</taxon>
        <taxon>Aphidoidea</taxon>
        <taxon>Aphididae</taxon>
        <taxon>Aphidini</taxon>
        <taxon>Aphis</taxon>
        <taxon>Aphis</taxon>
    </lineage>
</organism>
<reference evidence="5 6" key="1">
    <citation type="submission" date="2019-08" db="EMBL/GenBank/DDBJ databases">
        <title>The genome of the soybean aphid Biotype 1, its phylome, world population structure and adaptation to the North American continent.</title>
        <authorList>
            <person name="Giordano R."/>
            <person name="Donthu R.K."/>
            <person name="Hernandez A.G."/>
            <person name="Wright C.L."/>
            <person name="Zimin A.V."/>
        </authorList>
    </citation>
    <scope>NUCLEOTIDE SEQUENCE [LARGE SCALE GENOMIC DNA]</scope>
    <source>
        <tissue evidence="5">Whole aphids</tissue>
    </source>
</reference>
<dbReference type="InterPro" id="IPR016197">
    <property type="entry name" value="Chromo-like_dom_sf"/>
</dbReference>
<feature type="region of interest" description="Disordered" evidence="3">
    <location>
        <begin position="277"/>
        <end position="328"/>
    </location>
</feature>
<evidence type="ECO:0000256" key="2">
    <source>
        <dbReference type="ARBA" id="ARBA00023242"/>
    </source>
</evidence>
<dbReference type="Proteomes" id="UP000475862">
    <property type="component" value="Unassembled WGS sequence"/>
</dbReference>
<evidence type="ECO:0000313" key="5">
    <source>
        <dbReference type="EMBL" id="KAE9543919.1"/>
    </source>
</evidence>
<comment type="subcellular location">
    <subcellularLocation>
        <location evidence="1">Nucleus</location>
    </subcellularLocation>
</comment>
<dbReference type="AlphaFoldDB" id="A0A6G0U5M0"/>
<protein>
    <recommendedName>
        <fullName evidence="4">Chromo domain-containing protein</fullName>
    </recommendedName>
</protein>